<protein>
    <submittedName>
        <fullName evidence="1">Uncharacterized protein</fullName>
    </submittedName>
</protein>
<name>A0ABN9U7T6_9DINO</name>
<dbReference type="EMBL" id="CAUYUJ010015508">
    <property type="protein sequence ID" value="CAK0854989.1"/>
    <property type="molecule type" value="Genomic_DNA"/>
</dbReference>
<gene>
    <name evidence="1" type="ORF">PCOR1329_LOCUS45838</name>
</gene>
<comment type="caution">
    <text evidence="1">The sequence shown here is derived from an EMBL/GenBank/DDBJ whole genome shotgun (WGS) entry which is preliminary data.</text>
</comment>
<dbReference type="Proteomes" id="UP001189429">
    <property type="component" value="Unassembled WGS sequence"/>
</dbReference>
<keyword evidence="2" id="KW-1185">Reference proteome</keyword>
<evidence type="ECO:0000313" key="1">
    <source>
        <dbReference type="EMBL" id="CAK0854989.1"/>
    </source>
</evidence>
<evidence type="ECO:0000313" key="2">
    <source>
        <dbReference type="Proteomes" id="UP001189429"/>
    </source>
</evidence>
<reference evidence="1" key="1">
    <citation type="submission" date="2023-10" db="EMBL/GenBank/DDBJ databases">
        <authorList>
            <person name="Chen Y."/>
            <person name="Shah S."/>
            <person name="Dougan E. K."/>
            <person name="Thang M."/>
            <person name="Chan C."/>
        </authorList>
    </citation>
    <scope>NUCLEOTIDE SEQUENCE [LARGE SCALE GENOMIC DNA]</scope>
</reference>
<accession>A0ABN9U7T6</accession>
<organism evidence="1 2">
    <name type="scientific">Prorocentrum cordatum</name>
    <dbReference type="NCBI Taxonomy" id="2364126"/>
    <lineage>
        <taxon>Eukaryota</taxon>
        <taxon>Sar</taxon>
        <taxon>Alveolata</taxon>
        <taxon>Dinophyceae</taxon>
        <taxon>Prorocentrales</taxon>
        <taxon>Prorocentraceae</taxon>
        <taxon>Prorocentrum</taxon>
    </lineage>
</organism>
<proteinExistence type="predicted"/>
<sequence>MQTRSDRFYVTMHGSNDIFCMKSIIVPKDNSTWPHPFCPTLDVFLDSFQRVVSVDVNHICKALHIFSSLPGCHSPKPCSFTKPRVQVHHLNIVCRFVNTRLSFV</sequence>